<proteinExistence type="predicted"/>
<evidence type="ECO:0000313" key="2">
    <source>
        <dbReference type="EMBL" id="GAA1907257.1"/>
    </source>
</evidence>
<feature type="region of interest" description="Disordered" evidence="1">
    <location>
        <begin position="340"/>
        <end position="361"/>
    </location>
</feature>
<accession>A0ABN2NYI6</accession>
<protein>
    <submittedName>
        <fullName evidence="2">DUF2332 domain-containing protein</fullName>
    </submittedName>
</protein>
<comment type="caution">
    <text evidence="2">The sequence shown here is derived from an EMBL/GenBank/DDBJ whole genome shotgun (WGS) entry which is preliminary data.</text>
</comment>
<dbReference type="RefSeq" id="WP_344259898.1">
    <property type="nucleotide sequence ID" value="NZ_BAAAMJ010000012.1"/>
</dbReference>
<dbReference type="Pfam" id="PF10094">
    <property type="entry name" value="DUF2332"/>
    <property type="match status" value="1"/>
</dbReference>
<gene>
    <name evidence="2" type="ORF">GCM10009716_16490</name>
</gene>
<dbReference type="EMBL" id="BAAAMJ010000012">
    <property type="protein sequence ID" value="GAA1907257.1"/>
    <property type="molecule type" value="Genomic_DNA"/>
</dbReference>
<evidence type="ECO:0000313" key="3">
    <source>
        <dbReference type="Proteomes" id="UP001501303"/>
    </source>
</evidence>
<organism evidence="2 3">
    <name type="scientific">Streptomyces sodiiphilus</name>
    <dbReference type="NCBI Taxonomy" id="226217"/>
    <lineage>
        <taxon>Bacteria</taxon>
        <taxon>Bacillati</taxon>
        <taxon>Actinomycetota</taxon>
        <taxon>Actinomycetes</taxon>
        <taxon>Kitasatosporales</taxon>
        <taxon>Streptomycetaceae</taxon>
        <taxon>Streptomyces</taxon>
    </lineage>
</organism>
<evidence type="ECO:0000256" key="1">
    <source>
        <dbReference type="SAM" id="MobiDB-lite"/>
    </source>
</evidence>
<reference evidence="2 3" key="1">
    <citation type="journal article" date="2019" name="Int. J. Syst. Evol. Microbiol.">
        <title>The Global Catalogue of Microorganisms (GCM) 10K type strain sequencing project: providing services to taxonomists for standard genome sequencing and annotation.</title>
        <authorList>
            <consortium name="The Broad Institute Genomics Platform"/>
            <consortium name="The Broad Institute Genome Sequencing Center for Infectious Disease"/>
            <person name="Wu L."/>
            <person name="Ma J."/>
        </authorList>
    </citation>
    <scope>NUCLEOTIDE SEQUENCE [LARGE SCALE GENOMIC DNA]</scope>
    <source>
        <strain evidence="2 3">JCM 13581</strain>
    </source>
</reference>
<dbReference type="PIRSF" id="PIRSF012608">
    <property type="entry name" value="UCP012608"/>
    <property type="match status" value="1"/>
</dbReference>
<keyword evidence="3" id="KW-1185">Reference proteome</keyword>
<dbReference type="InterPro" id="IPR011200">
    <property type="entry name" value="UCP012608"/>
</dbReference>
<name>A0ABN2NYI6_9ACTN</name>
<sequence length="361" mass="38417">MPTEQVARVFSQQAGACTRLGSPLYGALLERAAQDVREGGPCAAAVAGHEEADVSAAVPLRLLGAVHALALAGRAPDVAAHYPSTGGVFDPGRPDAAWPAVREAVAGEPDWIGEWMTRPPQTNEVGRANLLLAGLLYAVPAPQTPVRLFELGASAGLNLRADQFRCTADGFAWGPQDSPVLLESAWRGPVPSWLSEGGRRHEHLRVVERRGCDTDPVDPVSAEGSLALRAYVWPDQTDRMARLEGALKVAAKVPATVEAAGAEEFLAGIRLEPGTFTVVWHSVMRQYVPGERWEQVERQLERLAAAAGPDAGFAVVRFEPQGVAPAAGRFRATVRVAGEPERELADAQPHGLPAWSPDTPS</sequence>
<dbReference type="Proteomes" id="UP001501303">
    <property type="component" value="Unassembled WGS sequence"/>
</dbReference>